<dbReference type="PANTHER" id="PTHR33823:SF4">
    <property type="entry name" value="GENERAL STRESS PROTEIN 16O"/>
    <property type="match status" value="1"/>
</dbReference>
<evidence type="ECO:0000313" key="6">
    <source>
        <dbReference type="EMBL" id="SEA60588.1"/>
    </source>
</evidence>
<evidence type="ECO:0000259" key="5">
    <source>
        <dbReference type="Pfam" id="PF01258"/>
    </source>
</evidence>
<dbReference type="Gene3D" id="1.20.120.910">
    <property type="entry name" value="DksA, coiled-coil domain"/>
    <property type="match status" value="1"/>
</dbReference>
<organism evidence="6 7">
    <name type="scientific">Desulfuromusa kysingii</name>
    <dbReference type="NCBI Taxonomy" id="37625"/>
    <lineage>
        <taxon>Bacteria</taxon>
        <taxon>Pseudomonadati</taxon>
        <taxon>Thermodesulfobacteriota</taxon>
        <taxon>Desulfuromonadia</taxon>
        <taxon>Desulfuromonadales</taxon>
        <taxon>Geopsychrobacteraceae</taxon>
        <taxon>Desulfuromusa</taxon>
    </lineage>
</organism>
<keyword evidence="3" id="KW-0862">Zinc</keyword>
<name>A0A1H4CJS1_9BACT</name>
<dbReference type="OrthoDB" id="9803742at2"/>
<dbReference type="InterPro" id="IPR037187">
    <property type="entry name" value="DnaK_N"/>
</dbReference>
<gene>
    <name evidence="6" type="ORF">SAMN05660420_02581</name>
</gene>
<dbReference type="Pfam" id="PF01258">
    <property type="entry name" value="zf-dskA_traR"/>
    <property type="match status" value="1"/>
</dbReference>
<dbReference type="Proteomes" id="UP000199409">
    <property type="component" value="Unassembled WGS sequence"/>
</dbReference>
<reference evidence="6 7" key="1">
    <citation type="submission" date="2016-10" db="EMBL/GenBank/DDBJ databases">
        <authorList>
            <person name="de Groot N.N."/>
        </authorList>
    </citation>
    <scope>NUCLEOTIDE SEQUENCE [LARGE SCALE GENOMIC DNA]</scope>
    <source>
        <strain evidence="6 7">DSM 7343</strain>
    </source>
</reference>
<evidence type="ECO:0000256" key="2">
    <source>
        <dbReference type="ARBA" id="ARBA00022771"/>
    </source>
</evidence>
<dbReference type="PROSITE" id="PS51128">
    <property type="entry name" value="ZF_DKSA_2"/>
    <property type="match status" value="1"/>
</dbReference>
<keyword evidence="2" id="KW-0863">Zinc-finger</keyword>
<evidence type="ECO:0000256" key="1">
    <source>
        <dbReference type="ARBA" id="ARBA00022723"/>
    </source>
</evidence>
<feature type="domain" description="Zinc finger DksA/TraR C4-type" evidence="5">
    <location>
        <begin position="86"/>
        <end position="120"/>
    </location>
</feature>
<dbReference type="STRING" id="37625.SAMN05660420_02581"/>
<evidence type="ECO:0000256" key="4">
    <source>
        <dbReference type="PROSITE-ProRule" id="PRU00510"/>
    </source>
</evidence>
<evidence type="ECO:0000256" key="3">
    <source>
        <dbReference type="ARBA" id="ARBA00022833"/>
    </source>
</evidence>
<dbReference type="SUPFAM" id="SSF57716">
    <property type="entry name" value="Glucocorticoid receptor-like (DNA-binding domain)"/>
    <property type="match status" value="1"/>
</dbReference>
<dbReference type="InterPro" id="IPR000962">
    <property type="entry name" value="Znf_DskA_TraR"/>
</dbReference>
<feature type="zinc finger region" description="dksA C4-type" evidence="4">
    <location>
        <begin position="90"/>
        <end position="114"/>
    </location>
</feature>
<dbReference type="AlphaFoldDB" id="A0A1H4CJS1"/>
<dbReference type="EMBL" id="FNQN01000008">
    <property type="protein sequence ID" value="SEA60588.1"/>
    <property type="molecule type" value="Genomic_DNA"/>
</dbReference>
<protein>
    <submittedName>
        <fullName evidence="6">Transcriptional regulator, TraR/DksA family</fullName>
    </submittedName>
</protein>
<dbReference type="SUPFAM" id="SSF109635">
    <property type="entry name" value="DnaK suppressor protein DksA, alpha-hairpin domain"/>
    <property type="match status" value="1"/>
</dbReference>
<keyword evidence="1" id="KW-0479">Metal-binding</keyword>
<dbReference type="GO" id="GO:0008270">
    <property type="term" value="F:zinc ion binding"/>
    <property type="evidence" value="ECO:0007669"/>
    <property type="project" value="UniProtKB-KW"/>
</dbReference>
<proteinExistence type="predicted"/>
<keyword evidence="7" id="KW-1185">Reference proteome</keyword>
<evidence type="ECO:0000313" key="7">
    <source>
        <dbReference type="Proteomes" id="UP000199409"/>
    </source>
</evidence>
<sequence>MEVDCPMDVKDLAEIKAHLIEMRDEVLADSERAYAASQSLGKDGVPDIGDMSANSYHQEVLMNLSETQRSRVRDIDAALERIDKGVYGLCLRCEEEIPARRMEVRPFSRYCVDCKAEVEKFGE</sequence>
<accession>A0A1H4CJS1</accession>
<dbReference type="PANTHER" id="PTHR33823">
    <property type="entry name" value="RNA POLYMERASE-BINDING TRANSCRIPTION FACTOR DKSA-RELATED"/>
    <property type="match status" value="1"/>
</dbReference>